<evidence type="ECO:0000259" key="3">
    <source>
        <dbReference type="PROSITE" id="PS50072"/>
    </source>
</evidence>
<dbReference type="Pfam" id="PF00160">
    <property type="entry name" value="Pro_isomerase"/>
    <property type="match status" value="1"/>
</dbReference>
<organism evidence="4 5">
    <name type="scientific">Edaphochlamys debaryana</name>
    <dbReference type="NCBI Taxonomy" id="47281"/>
    <lineage>
        <taxon>Eukaryota</taxon>
        <taxon>Viridiplantae</taxon>
        <taxon>Chlorophyta</taxon>
        <taxon>core chlorophytes</taxon>
        <taxon>Chlorophyceae</taxon>
        <taxon>CS clade</taxon>
        <taxon>Chlamydomonadales</taxon>
        <taxon>Chlamydomonadales incertae sedis</taxon>
        <taxon>Edaphochlamys</taxon>
    </lineage>
</organism>
<feature type="domain" description="PPIase cyclophilin-type" evidence="3">
    <location>
        <begin position="108"/>
        <end position="300"/>
    </location>
</feature>
<proteinExistence type="inferred from homology"/>
<name>A0A835XJ44_9CHLO</name>
<evidence type="ECO:0000313" key="4">
    <source>
        <dbReference type="EMBL" id="KAG2484350.1"/>
    </source>
</evidence>
<dbReference type="GO" id="GO:0016018">
    <property type="term" value="F:cyclosporin A binding"/>
    <property type="evidence" value="ECO:0007669"/>
    <property type="project" value="TreeGrafter"/>
</dbReference>
<dbReference type="GO" id="GO:0006457">
    <property type="term" value="P:protein folding"/>
    <property type="evidence" value="ECO:0007669"/>
    <property type="project" value="TreeGrafter"/>
</dbReference>
<dbReference type="InterPro" id="IPR002130">
    <property type="entry name" value="Cyclophilin-type_PPIase_dom"/>
</dbReference>
<protein>
    <recommendedName>
        <fullName evidence="3">PPIase cyclophilin-type domain-containing protein</fullName>
    </recommendedName>
</protein>
<dbReference type="GO" id="GO:0003755">
    <property type="term" value="F:peptidyl-prolyl cis-trans isomerase activity"/>
    <property type="evidence" value="ECO:0007669"/>
    <property type="project" value="InterPro"/>
</dbReference>
<evidence type="ECO:0000313" key="5">
    <source>
        <dbReference type="Proteomes" id="UP000612055"/>
    </source>
</evidence>
<reference evidence="4" key="1">
    <citation type="journal article" date="2020" name="bioRxiv">
        <title>Comparative genomics of Chlamydomonas.</title>
        <authorList>
            <person name="Craig R.J."/>
            <person name="Hasan A.R."/>
            <person name="Ness R.W."/>
            <person name="Keightley P.D."/>
        </authorList>
    </citation>
    <scope>NUCLEOTIDE SEQUENCE</scope>
    <source>
        <strain evidence="4">CCAP 11/70</strain>
    </source>
</reference>
<dbReference type="OrthoDB" id="193499at2759"/>
<gene>
    <name evidence="4" type="ORF">HYH03_016769</name>
</gene>
<dbReference type="PRINTS" id="PR00153">
    <property type="entry name" value="CSAPPISMRASE"/>
</dbReference>
<evidence type="ECO:0000256" key="1">
    <source>
        <dbReference type="ARBA" id="ARBA00007365"/>
    </source>
</evidence>
<dbReference type="PANTHER" id="PTHR11071:SF561">
    <property type="entry name" value="PEPTIDYL-PROLYL CIS-TRANS ISOMERASE D-RELATED"/>
    <property type="match status" value="1"/>
</dbReference>
<evidence type="ECO:0000256" key="2">
    <source>
        <dbReference type="SAM" id="MobiDB-lite"/>
    </source>
</evidence>
<dbReference type="Gene3D" id="2.40.100.10">
    <property type="entry name" value="Cyclophilin-like"/>
    <property type="match status" value="1"/>
</dbReference>
<dbReference type="PROSITE" id="PS50072">
    <property type="entry name" value="CSA_PPIASE_2"/>
    <property type="match status" value="1"/>
</dbReference>
<dbReference type="SUPFAM" id="SSF50891">
    <property type="entry name" value="Cyclophilin-like"/>
    <property type="match status" value="1"/>
</dbReference>
<comment type="similarity">
    <text evidence="1">Belongs to the cyclophilin-type PPIase family.</text>
</comment>
<keyword evidence="5" id="KW-1185">Reference proteome</keyword>
<dbReference type="AlphaFoldDB" id="A0A835XJ44"/>
<dbReference type="PANTHER" id="PTHR11071">
    <property type="entry name" value="PEPTIDYL-PROLYL CIS-TRANS ISOMERASE"/>
    <property type="match status" value="1"/>
</dbReference>
<dbReference type="GO" id="GO:0005737">
    <property type="term" value="C:cytoplasm"/>
    <property type="evidence" value="ECO:0007669"/>
    <property type="project" value="TreeGrafter"/>
</dbReference>
<feature type="region of interest" description="Disordered" evidence="2">
    <location>
        <begin position="36"/>
        <end position="69"/>
    </location>
</feature>
<accession>A0A835XJ44</accession>
<feature type="region of interest" description="Disordered" evidence="2">
    <location>
        <begin position="249"/>
        <end position="286"/>
    </location>
</feature>
<dbReference type="Proteomes" id="UP000612055">
    <property type="component" value="Unassembled WGS sequence"/>
</dbReference>
<dbReference type="EMBL" id="JAEHOE010000151">
    <property type="protein sequence ID" value="KAG2484350.1"/>
    <property type="molecule type" value="Genomic_DNA"/>
</dbReference>
<dbReference type="InterPro" id="IPR029000">
    <property type="entry name" value="Cyclophilin-like_dom_sf"/>
</dbReference>
<comment type="caution">
    <text evidence="4">The sequence shown here is derived from an EMBL/GenBank/DDBJ whole genome shotgun (WGS) entry which is preliminary data.</text>
</comment>
<sequence length="305" mass="31658">MRQCGSSAGSLWRAASEAAASTSQSQAQATPLGLLRRWLHGGPNPTPRGRPQIPAQPRGGRPGPTGEVSAGEAFLRSRWPYLAVLGGGASAALAYSVFREPAVTQRVWLDFEVDGAPAGRVVVGLCGRDAPNTAENFAALASHARGFGYRGVPVHRLMRGWSVWTGDVTRGDGGGGVAATGPSLGVETSGVRHRRGTVSMVLDEDGRIRSQFFFTLVTTPALDRGYMKAAAFGRVLEGIEVLERLSRLPTRPEGREGGGAWARPPGAGAEGDAEADARAEAAEAAAGRPLADVRIADCGVLPGSG</sequence>